<reference evidence="3 4" key="1">
    <citation type="submission" date="2013-10" db="EMBL/GenBank/DDBJ databases">
        <title>Complete genome sequence of Corynebacterium lactis DSM 45799(T), isolated from raw cow milk.</title>
        <authorList>
            <person name="Ruckert C."/>
            <person name="Albersmeier A."/>
            <person name="Lipski A."/>
            <person name="Kalinowski J."/>
        </authorList>
    </citation>
    <scope>NUCLEOTIDE SEQUENCE [LARGE SCALE GENOMIC DNA]</scope>
    <source>
        <strain evidence="3 4">RW2-5</strain>
    </source>
</reference>
<keyword evidence="2" id="KW-1133">Transmembrane helix</keyword>
<name>A0A0K2H422_9CORY</name>
<proteinExistence type="predicted"/>
<feature type="transmembrane region" description="Helical" evidence="2">
    <location>
        <begin position="31"/>
        <end position="50"/>
    </location>
</feature>
<sequence>MSKGSSNGCVWLFLIIIFLGALMWLVGAALWLLQFIIPIVGVLIALGLAVDSWSRVKQRRQAERLAELSRAELVSIATESEYRLNEIMSKWDAVARTMGIGTAFREAFSSGQATPELVQLRADLTRAERVSESLRAAIGNAEDADKEELVDVIEDADQLWATLTERYWGSSSST</sequence>
<dbReference type="EMBL" id="CP006841">
    <property type="protein sequence ID" value="ALA68471.1"/>
    <property type="molecule type" value="Genomic_DNA"/>
</dbReference>
<accession>A0A0K2H422</accession>
<keyword evidence="1" id="KW-0175">Coiled coil</keyword>
<evidence type="ECO:0000256" key="1">
    <source>
        <dbReference type="SAM" id="Coils"/>
    </source>
</evidence>
<feature type="coiled-coil region" evidence="1">
    <location>
        <begin position="117"/>
        <end position="144"/>
    </location>
</feature>
<keyword evidence="4" id="KW-1185">Reference proteome</keyword>
<dbReference type="STRING" id="1408189.CLAC_03950"/>
<keyword evidence="2" id="KW-0472">Membrane</keyword>
<dbReference type="KEGG" id="clw:CLAC_03950"/>
<organism evidence="3 4">
    <name type="scientific">Corynebacterium lactis RW2-5</name>
    <dbReference type="NCBI Taxonomy" id="1408189"/>
    <lineage>
        <taxon>Bacteria</taxon>
        <taxon>Bacillati</taxon>
        <taxon>Actinomycetota</taxon>
        <taxon>Actinomycetes</taxon>
        <taxon>Mycobacteriales</taxon>
        <taxon>Corynebacteriaceae</taxon>
        <taxon>Corynebacterium</taxon>
    </lineage>
</organism>
<feature type="transmembrane region" description="Helical" evidence="2">
    <location>
        <begin position="7"/>
        <end position="25"/>
    </location>
</feature>
<dbReference type="Proteomes" id="UP000058446">
    <property type="component" value="Chromosome"/>
</dbReference>
<evidence type="ECO:0000256" key="2">
    <source>
        <dbReference type="SAM" id="Phobius"/>
    </source>
</evidence>
<protein>
    <submittedName>
        <fullName evidence="3">Uncharacterized protein</fullName>
    </submittedName>
</protein>
<evidence type="ECO:0000313" key="4">
    <source>
        <dbReference type="Proteomes" id="UP000058446"/>
    </source>
</evidence>
<dbReference type="AlphaFoldDB" id="A0A0K2H422"/>
<gene>
    <name evidence="3" type="ORF">CLAC_03950</name>
</gene>
<dbReference type="RefSeq" id="WP_053411780.1">
    <property type="nucleotide sequence ID" value="NZ_CP006841.1"/>
</dbReference>
<keyword evidence="2" id="KW-0812">Transmembrane</keyword>
<dbReference type="PATRIC" id="fig|1408189.4.peg.789"/>
<evidence type="ECO:0000313" key="3">
    <source>
        <dbReference type="EMBL" id="ALA68471.1"/>
    </source>
</evidence>